<name>A0A7W3PC35_9MICO</name>
<keyword evidence="1" id="KW-1133">Transmembrane helix</keyword>
<sequence>MRPPRKIPPRLLSDAATQEGLVNKAQCDAAGLDKYAVGRLIKAGAWSRVTRCVYDTDPDPVERRRRDDYFEHVRRRAAWAGMLAVPGGIAVGACALALHRVAGLPARLVPEVARPDGTAAKLGSEVVLRRYRSFPTVRYRGRRIAALVPALAQALPGLARGGGVAVLGSVLHQGFLDVSALDQVRDMMRRRRGSVRALDWFPLASGLDESPAETAARLSCLDHGVPPDGQQVTFTLAGVLLARVDLVWRLPGGRYLVVEIDGRAYHSGQEMLADDSVRQNGLVGTDRLVVLRYPAAEALSDEGIGPDVAARLTALRWTPAAALLRGQVELDR</sequence>
<gene>
    <name evidence="2" type="ORF">FHX71_000265</name>
</gene>
<organism evidence="2 3">
    <name type="scientific">Promicromonospora sukumoe</name>
    <dbReference type="NCBI Taxonomy" id="88382"/>
    <lineage>
        <taxon>Bacteria</taxon>
        <taxon>Bacillati</taxon>
        <taxon>Actinomycetota</taxon>
        <taxon>Actinomycetes</taxon>
        <taxon>Micrococcales</taxon>
        <taxon>Promicromonosporaceae</taxon>
        <taxon>Promicromonospora</taxon>
    </lineage>
</organism>
<protein>
    <submittedName>
        <fullName evidence="2">Uncharacterized protein</fullName>
    </submittedName>
</protein>
<proteinExistence type="predicted"/>
<accession>A0A7W3PC35</accession>
<feature type="transmembrane region" description="Helical" evidence="1">
    <location>
        <begin position="77"/>
        <end position="98"/>
    </location>
</feature>
<evidence type="ECO:0000313" key="2">
    <source>
        <dbReference type="EMBL" id="MBA8806323.1"/>
    </source>
</evidence>
<dbReference type="RefSeq" id="WP_182614070.1">
    <property type="nucleotide sequence ID" value="NZ_BAAATF010000012.1"/>
</dbReference>
<dbReference type="AlphaFoldDB" id="A0A7W3PC35"/>
<comment type="caution">
    <text evidence="2">The sequence shown here is derived from an EMBL/GenBank/DDBJ whole genome shotgun (WGS) entry which is preliminary data.</text>
</comment>
<keyword evidence="3" id="KW-1185">Reference proteome</keyword>
<reference evidence="2 3" key="1">
    <citation type="submission" date="2020-07" db="EMBL/GenBank/DDBJ databases">
        <title>Sequencing the genomes of 1000 actinobacteria strains.</title>
        <authorList>
            <person name="Klenk H.-P."/>
        </authorList>
    </citation>
    <scope>NUCLEOTIDE SEQUENCE [LARGE SCALE GENOMIC DNA]</scope>
    <source>
        <strain evidence="2 3">DSM 44121</strain>
    </source>
</reference>
<dbReference type="Proteomes" id="UP000540568">
    <property type="component" value="Unassembled WGS sequence"/>
</dbReference>
<evidence type="ECO:0000256" key="1">
    <source>
        <dbReference type="SAM" id="Phobius"/>
    </source>
</evidence>
<keyword evidence="1" id="KW-0812">Transmembrane</keyword>
<keyword evidence="1" id="KW-0472">Membrane</keyword>
<dbReference type="EMBL" id="JACGWV010000001">
    <property type="protein sequence ID" value="MBA8806323.1"/>
    <property type="molecule type" value="Genomic_DNA"/>
</dbReference>
<evidence type="ECO:0000313" key="3">
    <source>
        <dbReference type="Proteomes" id="UP000540568"/>
    </source>
</evidence>